<gene>
    <name evidence="5" type="ORF">DI09_5p450</name>
</gene>
<proteinExistence type="predicted"/>
<dbReference type="VEuPathDB" id="MicrosporidiaDB:DI09_5p450"/>
<dbReference type="InterPro" id="IPR058923">
    <property type="entry name" value="RCC1-like_dom"/>
</dbReference>
<dbReference type="AlphaFoldDB" id="A0A098VNS0"/>
<dbReference type="InterPro" id="IPR000408">
    <property type="entry name" value="Reg_chr_condens"/>
</dbReference>
<dbReference type="PANTHER" id="PTHR45982">
    <property type="entry name" value="REGULATOR OF CHROMOSOME CONDENSATION"/>
    <property type="match status" value="1"/>
</dbReference>
<comment type="caution">
    <text evidence="5">The sequence shown here is derived from an EMBL/GenBank/DDBJ whole genome shotgun (WGS) entry which is preliminary data.</text>
</comment>
<evidence type="ECO:0000313" key="5">
    <source>
        <dbReference type="EMBL" id="KGG50698.1"/>
    </source>
</evidence>
<evidence type="ECO:0000259" key="4">
    <source>
        <dbReference type="Pfam" id="PF25390"/>
    </source>
</evidence>
<evidence type="ECO:0000256" key="1">
    <source>
        <dbReference type="ARBA" id="ARBA00022658"/>
    </source>
</evidence>
<dbReference type="GeneID" id="25260443"/>
<dbReference type="Gene3D" id="2.130.10.30">
    <property type="entry name" value="Regulator of chromosome condensation 1/beta-lactamase-inhibitor protein II"/>
    <property type="match status" value="1"/>
</dbReference>
<accession>A0A098VNS0</accession>
<protein>
    <recommendedName>
        <fullName evidence="4">RCC1-like domain-containing protein</fullName>
    </recommendedName>
</protein>
<dbReference type="GO" id="GO:0005737">
    <property type="term" value="C:cytoplasm"/>
    <property type="evidence" value="ECO:0007669"/>
    <property type="project" value="TreeGrafter"/>
</dbReference>
<feature type="repeat" description="RCC1" evidence="3">
    <location>
        <begin position="108"/>
        <end position="162"/>
    </location>
</feature>
<dbReference type="EMBL" id="JMKJ01000555">
    <property type="protein sequence ID" value="KGG50698.1"/>
    <property type="molecule type" value="Genomic_DNA"/>
</dbReference>
<dbReference type="PROSITE" id="PS50012">
    <property type="entry name" value="RCC1_3"/>
    <property type="match status" value="7"/>
</dbReference>
<evidence type="ECO:0000313" key="6">
    <source>
        <dbReference type="Proteomes" id="UP000029725"/>
    </source>
</evidence>
<dbReference type="SUPFAM" id="SSF50985">
    <property type="entry name" value="RCC1/BLIP-II"/>
    <property type="match status" value="1"/>
</dbReference>
<dbReference type="PANTHER" id="PTHR45982:SF1">
    <property type="entry name" value="REGULATOR OF CHROMOSOME CONDENSATION"/>
    <property type="match status" value="1"/>
</dbReference>
<dbReference type="InterPro" id="IPR051553">
    <property type="entry name" value="Ran_GTPase-activating"/>
</dbReference>
<dbReference type="RefSeq" id="XP_013237125.1">
    <property type="nucleotide sequence ID" value="XM_013381671.1"/>
</dbReference>
<feature type="repeat" description="RCC1" evidence="3">
    <location>
        <begin position="3"/>
        <end position="55"/>
    </location>
</feature>
<evidence type="ECO:0000256" key="3">
    <source>
        <dbReference type="PROSITE-ProRule" id="PRU00235"/>
    </source>
</evidence>
<dbReference type="PRINTS" id="PR00633">
    <property type="entry name" value="RCCNDNSATION"/>
</dbReference>
<dbReference type="Pfam" id="PF25390">
    <property type="entry name" value="WD40_RLD"/>
    <property type="match status" value="1"/>
</dbReference>
<organism evidence="5 6">
    <name type="scientific">Mitosporidium daphniae</name>
    <dbReference type="NCBI Taxonomy" id="1485682"/>
    <lineage>
        <taxon>Eukaryota</taxon>
        <taxon>Fungi</taxon>
        <taxon>Fungi incertae sedis</taxon>
        <taxon>Microsporidia</taxon>
        <taxon>Mitosporidium</taxon>
    </lineage>
</organism>
<dbReference type="GO" id="GO:0005085">
    <property type="term" value="F:guanyl-nucleotide exchange factor activity"/>
    <property type="evidence" value="ECO:0007669"/>
    <property type="project" value="TreeGrafter"/>
</dbReference>
<keyword evidence="6" id="KW-1185">Reference proteome</keyword>
<dbReference type="HOGENOM" id="CLU_005210_6_2_1"/>
<feature type="repeat" description="RCC1" evidence="3">
    <location>
        <begin position="337"/>
        <end position="394"/>
    </location>
</feature>
<reference evidence="5 6" key="1">
    <citation type="submission" date="2014-04" db="EMBL/GenBank/DDBJ databases">
        <title>A new species of microsporidia sheds light on the evolution of extreme parasitism.</title>
        <authorList>
            <person name="Haag K.L."/>
            <person name="James T.Y."/>
            <person name="Larsson R."/>
            <person name="Schaer T.M."/>
            <person name="Refardt D."/>
            <person name="Pombert J.-F."/>
            <person name="Ebert D."/>
        </authorList>
    </citation>
    <scope>NUCLEOTIDE SEQUENCE [LARGE SCALE GENOMIC DNA]</scope>
    <source>
        <strain evidence="5 6">UGP3</strain>
        <tissue evidence="5">Spores</tissue>
    </source>
</reference>
<dbReference type="InterPro" id="IPR009091">
    <property type="entry name" value="RCC1/BLIP-II"/>
</dbReference>
<dbReference type="Proteomes" id="UP000029725">
    <property type="component" value="Unassembled WGS sequence"/>
</dbReference>
<evidence type="ECO:0000256" key="2">
    <source>
        <dbReference type="ARBA" id="ARBA00022737"/>
    </source>
</evidence>
<feature type="repeat" description="RCC1" evidence="3">
    <location>
        <begin position="56"/>
        <end position="107"/>
    </location>
</feature>
<feature type="domain" description="RCC1-like" evidence="4">
    <location>
        <begin position="4"/>
        <end position="390"/>
    </location>
</feature>
<feature type="repeat" description="RCC1" evidence="3">
    <location>
        <begin position="229"/>
        <end position="281"/>
    </location>
</feature>
<dbReference type="PROSITE" id="PS00626">
    <property type="entry name" value="RCC1_2"/>
    <property type="match status" value="2"/>
</dbReference>
<sequence>MPTKVVVFGSGDCGQLGLGEDITELERPMVVPFFDDKDITIVSAGGLHNLALSSSGTLYSWGCNDEKALGHDEPEWNIGIIALPLMPSERIIQITCGDSISAAVTSQGRVYSWGTFRDSQGVLGFSPSNTQLQGTPHLLDTNNMKVVDISAGANHLVAIAGEARDTLISWGSGEQGQLGRRVLARHKINGLRPVNITPKKGILSQYGLASGSYSRIACGSYHSLAITSSLILAWGLNNYGQLGNGDSSGSQMLPYPTAIPNGTSIVDVSAGEHHSLALLSDGRLFAWGRGDSGQLGISKDFTSPSYSPMQVAPTSFEAPVQMIASGSNHNLAVDTNQNIYSWGFGAMGQLGAGSDEDRHVPERLMLPKSLASLAGLKVRQIQAGGQHSLLLVEHH</sequence>
<keyword evidence="1" id="KW-0344">Guanine-nucleotide releasing factor</keyword>
<feature type="repeat" description="RCC1" evidence="3">
    <location>
        <begin position="282"/>
        <end position="336"/>
    </location>
</feature>
<dbReference type="OrthoDB" id="61110at2759"/>
<name>A0A098VNS0_9MICR</name>
<feature type="repeat" description="RCC1" evidence="3">
    <location>
        <begin position="165"/>
        <end position="229"/>
    </location>
</feature>
<keyword evidence="2" id="KW-0677">Repeat</keyword>